<evidence type="ECO:0000313" key="3">
    <source>
        <dbReference type="EMBL" id="POW13530.1"/>
    </source>
</evidence>
<evidence type="ECO:0000313" key="4">
    <source>
        <dbReference type="Proteomes" id="UP000239156"/>
    </source>
</evidence>
<dbReference type="PANTHER" id="PTHR43830:SF3">
    <property type="entry name" value="PROTEIN PSP1"/>
    <property type="match status" value="1"/>
</dbReference>
<feature type="compositionally biased region" description="Low complexity" evidence="1">
    <location>
        <begin position="79"/>
        <end position="109"/>
    </location>
</feature>
<protein>
    <recommendedName>
        <fullName evidence="2">PSP1 C-terminal domain-containing protein</fullName>
    </recommendedName>
</protein>
<accession>A0A2S4VVK0</accession>
<dbReference type="Pfam" id="PF04468">
    <property type="entry name" value="PSP1"/>
    <property type="match status" value="1"/>
</dbReference>
<evidence type="ECO:0000259" key="2">
    <source>
        <dbReference type="PROSITE" id="PS51411"/>
    </source>
</evidence>
<dbReference type="VEuPathDB" id="FungiDB:PSTT_03735"/>
<dbReference type="InterPro" id="IPR047767">
    <property type="entry name" value="PSP1-like"/>
</dbReference>
<sequence>MDHHDGAAAANRNNRNKDRDQQTTNRFILAIDPTQNSDISNNGLQGAIDDRFHLSLDRSPLNFHPTGPFSPLNSPLADQQPSSTSQQQQQQQQQHHPSNLNLTSLNNRSPAIQRLSFDSSSSSDSSSAISNTNNGQLPLPKRLHPDTNIWAQPIDTPTSSSSCAGSDFELSSPLLSHPSMINRRFSHLSSAQPNHPRSPIGSPASIPAPIGPISLSTDRYRGSLTPTSPLSTGFGPNSLPSNFYQPWYDSSLSGEGLLGQDERIGRSKARDILGTRQPGSYRDPSVGSIGSPCSSSARSGIGLSNMSPFTGTSLLPPGGPVSFGGSLTTHHFDLGYRTNRARDSSLGAIGSGRMASRSSIPSAALPISSGLGLASSGSRMLNKGSDYGFVGSVGTDSWLTGGRSLSNDLDEDDEFAPPTKSGATSRRHSVSAFTGGRSSVQGFESVSRTHANDKKNHRIPMESVHSSSGIPLGSMEPKNHHHEHEIFGRRGSAITDEDLCFTADFNTLNLDLETQPTREPSERLGFQFSNHYQPNHHQSSQQQPFPSKPNHLSENGHDRTLIPPLTNMPWSGVPPSVSQGSAPGSVPNQFGGPNNFARKSSFSAGDPFSASAQASRYFASQAGNTQNSVQDTHPSAGSRFPFSHSGSALQPLGSLSSPSVTTFSASGLLSASSPHSRQTINGEKQAGPMGYPFDPSTAPSYYTNSGPSHPHLSTSPLTPVFQISTGPSPQPIGSQQFVNHHQMTSSPRSSTTPGPGPNELSELGKGIPLHQLPSDCKLYIVEFKGGRTDLFYLSIHPNNNHHHQESQIQKGDLVIVEADRGKDLGKVVLDHISIDEVKKFQNQQVEIILNQVNNNSLHHHPSSPMTTHSNLAISNPAVPSMNGENPQNQSSVPNPANISRLTKEIHPKRIYGKATPQDIQGLHSKIEEEKKALSLCRSKALQRGLKMEITSAEWQWDRRKLTFFFIADKRIDFRDLVKDLFRTWKTRIWTTVSFCFKRGKYDQVIW</sequence>
<organism evidence="3 4">
    <name type="scientific">Puccinia striiformis</name>
    <dbReference type="NCBI Taxonomy" id="27350"/>
    <lineage>
        <taxon>Eukaryota</taxon>
        <taxon>Fungi</taxon>
        <taxon>Dikarya</taxon>
        <taxon>Basidiomycota</taxon>
        <taxon>Pucciniomycotina</taxon>
        <taxon>Pucciniomycetes</taxon>
        <taxon>Pucciniales</taxon>
        <taxon>Pucciniaceae</taxon>
        <taxon>Puccinia</taxon>
    </lineage>
</organism>
<feature type="region of interest" description="Disordered" evidence="1">
    <location>
        <begin position="529"/>
        <end position="607"/>
    </location>
</feature>
<keyword evidence="4" id="KW-1185">Reference proteome</keyword>
<feature type="region of interest" description="Disordered" evidence="1">
    <location>
        <begin position="1"/>
        <end position="22"/>
    </location>
</feature>
<feature type="compositionally biased region" description="Polar residues" evidence="1">
    <location>
        <begin position="644"/>
        <end position="682"/>
    </location>
</feature>
<feature type="compositionally biased region" description="Low complexity" evidence="1">
    <location>
        <begin position="198"/>
        <end position="208"/>
    </location>
</feature>
<feature type="compositionally biased region" description="Polar residues" evidence="1">
    <location>
        <begin position="882"/>
        <end position="896"/>
    </location>
</feature>
<dbReference type="Proteomes" id="UP000239156">
    <property type="component" value="Unassembled WGS sequence"/>
</dbReference>
<feature type="region of interest" description="Disordered" evidence="1">
    <location>
        <begin position="404"/>
        <end position="436"/>
    </location>
</feature>
<feature type="compositionally biased region" description="Polar residues" evidence="1">
    <location>
        <begin position="697"/>
        <end position="743"/>
    </location>
</feature>
<feature type="region of interest" description="Disordered" evidence="1">
    <location>
        <begin position="621"/>
        <end position="766"/>
    </location>
</feature>
<feature type="compositionally biased region" description="Polar residues" evidence="1">
    <location>
        <begin position="621"/>
        <end position="635"/>
    </location>
</feature>
<reference evidence="3" key="1">
    <citation type="submission" date="2017-12" db="EMBL/GenBank/DDBJ databases">
        <title>Gene loss provides genomic basis for host adaptation in cereal stripe rust fungi.</title>
        <authorList>
            <person name="Xia C."/>
        </authorList>
    </citation>
    <scope>NUCLEOTIDE SEQUENCE [LARGE SCALE GENOMIC DNA]</scope>
    <source>
        <strain evidence="3">93-210</strain>
    </source>
</reference>
<feature type="compositionally biased region" description="Polar residues" evidence="1">
    <location>
        <begin position="155"/>
        <end position="164"/>
    </location>
</feature>
<feature type="compositionally biased region" description="Polar residues" evidence="1">
    <location>
        <begin position="576"/>
        <end position="603"/>
    </location>
</feature>
<feature type="region of interest" description="Disordered" evidence="1">
    <location>
        <begin position="274"/>
        <end position="294"/>
    </location>
</feature>
<dbReference type="EMBL" id="PKSL01000024">
    <property type="protein sequence ID" value="POW13530.1"/>
    <property type="molecule type" value="Genomic_DNA"/>
</dbReference>
<feature type="domain" description="PSP1 C-terminal" evidence="2">
    <location>
        <begin position="908"/>
        <end position="993"/>
    </location>
</feature>
<feature type="compositionally biased region" description="Low complexity" evidence="1">
    <location>
        <begin position="744"/>
        <end position="753"/>
    </location>
</feature>
<name>A0A2S4VVK0_9BASI</name>
<dbReference type="InterPro" id="IPR007557">
    <property type="entry name" value="PSP1_C"/>
</dbReference>
<feature type="compositionally biased region" description="Low complexity" evidence="1">
    <location>
        <begin position="529"/>
        <end position="550"/>
    </location>
</feature>
<feature type="region of interest" description="Disordered" evidence="1">
    <location>
        <begin position="188"/>
        <end position="208"/>
    </location>
</feature>
<gene>
    <name evidence="3" type="ORF">PSTT_03735</name>
</gene>
<proteinExistence type="predicted"/>
<feature type="compositionally biased region" description="Low complexity" evidence="1">
    <location>
        <begin position="285"/>
        <end position="294"/>
    </location>
</feature>
<evidence type="ECO:0000256" key="1">
    <source>
        <dbReference type="SAM" id="MobiDB-lite"/>
    </source>
</evidence>
<feature type="region of interest" description="Disordered" evidence="1">
    <location>
        <begin position="858"/>
        <end position="896"/>
    </location>
</feature>
<feature type="compositionally biased region" description="Low complexity" evidence="1">
    <location>
        <begin position="116"/>
        <end position="127"/>
    </location>
</feature>
<dbReference type="AlphaFoldDB" id="A0A2S4VVK0"/>
<dbReference type="PROSITE" id="PS51411">
    <property type="entry name" value="PSP1_C"/>
    <property type="match status" value="1"/>
</dbReference>
<comment type="caution">
    <text evidence="3">The sequence shown here is derived from an EMBL/GenBank/DDBJ whole genome shotgun (WGS) entry which is preliminary data.</text>
</comment>
<feature type="region of interest" description="Disordered" evidence="1">
    <location>
        <begin position="460"/>
        <end position="483"/>
    </location>
</feature>
<dbReference type="GO" id="GO:0005737">
    <property type="term" value="C:cytoplasm"/>
    <property type="evidence" value="ECO:0007669"/>
    <property type="project" value="TreeGrafter"/>
</dbReference>
<feature type="region of interest" description="Disordered" evidence="1">
    <location>
        <begin position="59"/>
        <end position="165"/>
    </location>
</feature>
<dbReference type="VEuPathDB" id="FungiDB:PSHT_07559"/>
<dbReference type="NCBIfam" id="NF041131">
    <property type="entry name" value="RicT_YaaT_fam"/>
    <property type="match status" value="1"/>
</dbReference>
<dbReference type="PANTHER" id="PTHR43830">
    <property type="entry name" value="PROTEIN PSP1"/>
    <property type="match status" value="1"/>
</dbReference>